<dbReference type="OrthoDB" id="7358924at2759"/>
<dbReference type="EMBL" id="GDQN01008515">
    <property type="protein sequence ID" value="JAT82539.1"/>
    <property type="molecule type" value="Transcribed_RNA"/>
</dbReference>
<accession>A0A1E1W6G8</accession>
<gene>
    <name evidence="1" type="ORF">g.12555</name>
    <name evidence="2" type="ORF">g.12556</name>
</gene>
<feature type="non-terminal residue" evidence="2">
    <location>
        <position position="1"/>
    </location>
</feature>
<reference evidence="2" key="1">
    <citation type="submission" date="2015-09" db="EMBL/GenBank/DDBJ databases">
        <title>De novo assembly of Pectinophora gossypiella (Pink Bollworm) gut transcriptome.</title>
        <authorList>
            <person name="Tassone E.E."/>
        </authorList>
    </citation>
    <scope>NUCLEOTIDE SEQUENCE</scope>
</reference>
<evidence type="ECO:0000313" key="1">
    <source>
        <dbReference type="EMBL" id="JAT81374.1"/>
    </source>
</evidence>
<proteinExistence type="predicted"/>
<name>A0A1E1W6G8_PECGO</name>
<evidence type="ECO:0000313" key="2">
    <source>
        <dbReference type="EMBL" id="JAT82539.1"/>
    </source>
</evidence>
<protein>
    <recommendedName>
        <fullName evidence="3">Macroglobulin domain-containing protein</fullName>
    </recommendedName>
</protein>
<organism evidence="2">
    <name type="scientific">Pectinophora gossypiella</name>
    <name type="common">Cotton pink bollworm</name>
    <name type="synonym">Depressaria gossypiella</name>
    <dbReference type="NCBI Taxonomy" id="13191"/>
    <lineage>
        <taxon>Eukaryota</taxon>
        <taxon>Metazoa</taxon>
        <taxon>Ecdysozoa</taxon>
        <taxon>Arthropoda</taxon>
        <taxon>Hexapoda</taxon>
        <taxon>Insecta</taxon>
        <taxon>Pterygota</taxon>
        <taxon>Neoptera</taxon>
        <taxon>Endopterygota</taxon>
        <taxon>Lepidoptera</taxon>
        <taxon>Glossata</taxon>
        <taxon>Ditrysia</taxon>
        <taxon>Gelechioidea</taxon>
        <taxon>Gelechiidae</taxon>
        <taxon>Apatetrinae</taxon>
        <taxon>Pectinophora</taxon>
    </lineage>
</organism>
<evidence type="ECO:0008006" key="3">
    <source>
        <dbReference type="Google" id="ProtNLM"/>
    </source>
</evidence>
<dbReference type="EMBL" id="GDQN01009680">
    <property type="protein sequence ID" value="JAT81374.1"/>
    <property type="molecule type" value="Transcribed_RNA"/>
</dbReference>
<dbReference type="AlphaFoldDB" id="A0A1E1W6G8"/>
<sequence>SHPLYARVISIPKSFFDTLTACYFTIPNGIIYEAYPNNNIPFEGITYASATPPFNSCAVAFTNVPDTMSGPYELRSLVEHDDGTRTLTRQTFHLTIIESGVEMPKK</sequence>